<dbReference type="FunFam" id="3.20.20.360:FF:000001">
    <property type="entry name" value="Malate synthase"/>
    <property type="match status" value="1"/>
</dbReference>
<dbReference type="InterPro" id="IPR046363">
    <property type="entry name" value="MS_N_TIM-barrel_dom"/>
</dbReference>
<dbReference type="Proteomes" id="UP000472262">
    <property type="component" value="Unassembled WGS sequence"/>
</dbReference>
<feature type="active site" description="Proton acceptor" evidence="6">
    <location>
        <position position="177"/>
    </location>
</feature>
<gene>
    <name evidence="9" type="primary">LOC107601496</name>
</gene>
<dbReference type="PANTHER" id="PTHR42902:SF2">
    <property type="entry name" value="MALATE SYNTHASE"/>
    <property type="match status" value="1"/>
</dbReference>
<dbReference type="GO" id="GO:0006099">
    <property type="term" value="P:tricarboxylic acid cycle"/>
    <property type="evidence" value="ECO:0007669"/>
    <property type="project" value="UniProtKB-KW"/>
</dbReference>
<reference evidence="9" key="2">
    <citation type="submission" date="2025-09" db="UniProtKB">
        <authorList>
            <consortium name="Ensembl"/>
        </authorList>
    </citation>
    <scope>IDENTIFICATION</scope>
</reference>
<dbReference type="SUPFAM" id="SSF51645">
    <property type="entry name" value="Malate synthase G"/>
    <property type="match status" value="1"/>
</dbReference>
<comment type="catalytic activity">
    <reaction evidence="5">
        <text>glyoxylate + acetyl-CoA + H2O = (S)-malate + CoA + H(+)</text>
        <dbReference type="Rhea" id="RHEA:18181"/>
        <dbReference type="ChEBI" id="CHEBI:15377"/>
        <dbReference type="ChEBI" id="CHEBI:15378"/>
        <dbReference type="ChEBI" id="CHEBI:15589"/>
        <dbReference type="ChEBI" id="CHEBI:36655"/>
        <dbReference type="ChEBI" id="CHEBI:57287"/>
        <dbReference type="ChEBI" id="CHEBI:57288"/>
        <dbReference type="EC" id="2.3.3.9"/>
    </reaction>
</comment>
<keyword evidence="10" id="KW-1185">Reference proteome</keyword>
<evidence type="ECO:0000256" key="1">
    <source>
        <dbReference type="ARBA" id="ARBA00012636"/>
    </source>
</evidence>
<evidence type="ECO:0000256" key="4">
    <source>
        <dbReference type="ARBA" id="ARBA00022679"/>
    </source>
</evidence>
<evidence type="ECO:0000259" key="7">
    <source>
        <dbReference type="Pfam" id="PF01274"/>
    </source>
</evidence>
<dbReference type="AlphaFoldDB" id="A0A672MQ78"/>
<keyword evidence="4" id="KW-0808">Transferase</keyword>
<dbReference type="CDD" id="cd00727">
    <property type="entry name" value="malate_synt_A"/>
    <property type="match status" value="1"/>
</dbReference>
<dbReference type="InterPro" id="IPR044856">
    <property type="entry name" value="Malate_synth_C_sf"/>
</dbReference>
<dbReference type="Gene3D" id="3.20.20.360">
    <property type="entry name" value="Malate synthase, domain 3"/>
    <property type="match status" value="1"/>
</dbReference>
<dbReference type="Pfam" id="PF01274">
    <property type="entry name" value="MS_TIM-barrel"/>
    <property type="match status" value="1"/>
</dbReference>
<dbReference type="InterPro" id="IPR011076">
    <property type="entry name" value="Malate_synth_sf"/>
</dbReference>
<dbReference type="Ensembl" id="ENSSGRT00000040524.1">
    <property type="protein sequence ID" value="ENSSGRP00000037773.1"/>
    <property type="gene ID" value="ENSSGRG00000020828.1"/>
</dbReference>
<evidence type="ECO:0000256" key="3">
    <source>
        <dbReference type="ARBA" id="ARBA00022532"/>
    </source>
</evidence>
<dbReference type="OMA" id="WHLPERH"/>
<dbReference type="InterPro" id="IPR048355">
    <property type="entry name" value="MS_C"/>
</dbReference>
<protein>
    <recommendedName>
        <fullName evidence="1">malate synthase</fullName>
        <ecNumber evidence="1">2.3.3.9</ecNumber>
    </recommendedName>
</protein>
<dbReference type="InParanoid" id="A0A672MQ78"/>
<dbReference type="PANTHER" id="PTHR42902">
    <property type="entry name" value="MALATE SYNTHASE"/>
    <property type="match status" value="1"/>
</dbReference>
<dbReference type="FunCoup" id="A0A672MQ78">
    <property type="interactions" value="7"/>
</dbReference>
<keyword evidence="2" id="KW-0329">Glyoxylate bypass</keyword>
<evidence type="ECO:0000313" key="9">
    <source>
        <dbReference type="Ensembl" id="ENSSGRP00000037773.1"/>
    </source>
</evidence>
<reference evidence="9" key="1">
    <citation type="submission" date="2025-08" db="UniProtKB">
        <authorList>
            <consortium name="Ensembl"/>
        </authorList>
    </citation>
    <scope>IDENTIFICATION</scope>
</reference>
<evidence type="ECO:0000256" key="6">
    <source>
        <dbReference type="PIRSR" id="PIRSR001363-1"/>
    </source>
</evidence>
<evidence type="ECO:0000313" key="10">
    <source>
        <dbReference type="Proteomes" id="UP000472262"/>
    </source>
</evidence>
<evidence type="ECO:0000256" key="5">
    <source>
        <dbReference type="ARBA" id="ARBA00047918"/>
    </source>
</evidence>
<sequence length="568" mass="64657">MLLCPKPLTWTFTDDTKVHQGVELEAPPSELEREFHTLFNSDALLFLSELISTFQAEVDQVLNLRVLRKVQLDLTGELPGFLKDTAHIRNDPSWRVSPVPDRLHCRHVDVGDLSPCDTQRLIIGLKSTAQGLQIDFDDGNCPTYHNQIKGIYNVYQAVHNQFQDVPPISQAPVLMLRPRAWNMVEHNMMVNGREVPGPLFDFGLLMFHNAKLLLQNQSGPFFYLSKVESYMEARLWSQIFFWTEKKLGLPAGCIKATVLIECVLASFEMEEILYELKEHSAGLNCGIWDYSASFVNKFGHRADFLLPDRSKYVDMEKRFLHSYMDLLVQTCHRRGALATGGMAALLLPRDKASDLYKTVLRTVTRLKLLEIKAGVDGFMVYDMDLIEPMQKLFQLHSHGQNQLLQLRADITVTPEDLLTMPAGGVTLYGLRYNIAVGVLFIEAWLSGRGHFFYLGKVEDSATAEISRSQVWQWIRHQVRLEDDGTVVTRALVSSLAEGLKEDLKAAIHCQTSRDKQRLMTAVSMFIEIVQKNVFPEFLTTYLNLDHTFLSSQSQHENGQPDMVPKARL</sequence>
<dbReference type="InterPro" id="IPR006252">
    <property type="entry name" value="Malate_synthA"/>
</dbReference>
<feature type="active site" description="Proton donor" evidence="6">
    <location>
        <position position="459"/>
    </location>
</feature>
<proteinExistence type="predicted"/>
<dbReference type="Gene3D" id="1.20.1220.12">
    <property type="entry name" value="Malate synthase, domain III"/>
    <property type="match status" value="1"/>
</dbReference>
<dbReference type="PIRSF" id="PIRSF001363">
    <property type="entry name" value="Malate_synth"/>
    <property type="match status" value="1"/>
</dbReference>
<feature type="domain" description="Malate synthase TIM barrel" evidence="7">
    <location>
        <begin position="173"/>
        <end position="419"/>
    </location>
</feature>
<dbReference type="InterPro" id="IPR001465">
    <property type="entry name" value="Malate_synthase_TIM"/>
</dbReference>
<keyword evidence="3" id="KW-0816">Tricarboxylic acid cycle</keyword>
<name>A0A672MQ78_SINGR</name>
<dbReference type="GO" id="GO:0006097">
    <property type="term" value="P:glyoxylate cycle"/>
    <property type="evidence" value="ECO:0007669"/>
    <property type="project" value="UniProtKB-KW"/>
</dbReference>
<organism evidence="9 10">
    <name type="scientific">Sinocyclocheilus grahami</name>
    <name type="common">Dianchi golden-line fish</name>
    <name type="synonym">Barbus grahami</name>
    <dbReference type="NCBI Taxonomy" id="75366"/>
    <lineage>
        <taxon>Eukaryota</taxon>
        <taxon>Metazoa</taxon>
        <taxon>Chordata</taxon>
        <taxon>Craniata</taxon>
        <taxon>Vertebrata</taxon>
        <taxon>Euteleostomi</taxon>
        <taxon>Actinopterygii</taxon>
        <taxon>Neopterygii</taxon>
        <taxon>Teleostei</taxon>
        <taxon>Ostariophysi</taxon>
        <taxon>Cypriniformes</taxon>
        <taxon>Cyprinidae</taxon>
        <taxon>Cyprininae</taxon>
        <taxon>Sinocyclocheilus</taxon>
    </lineage>
</organism>
<dbReference type="GO" id="GO:0005737">
    <property type="term" value="C:cytoplasm"/>
    <property type="evidence" value="ECO:0007669"/>
    <property type="project" value="TreeGrafter"/>
</dbReference>
<dbReference type="EC" id="2.3.3.9" evidence="1"/>
<dbReference type="Pfam" id="PF20659">
    <property type="entry name" value="MS_C"/>
    <property type="match status" value="1"/>
</dbReference>
<dbReference type="GO" id="GO:0004474">
    <property type="term" value="F:malate synthase activity"/>
    <property type="evidence" value="ECO:0007669"/>
    <property type="project" value="UniProtKB-EC"/>
</dbReference>
<evidence type="ECO:0000256" key="2">
    <source>
        <dbReference type="ARBA" id="ARBA00022435"/>
    </source>
</evidence>
<evidence type="ECO:0000259" key="8">
    <source>
        <dbReference type="Pfam" id="PF20659"/>
    </source>
</evidence>
<accession>A0A672MQ78</accession>
<dbReference type="FunFam" id="1.20.1220.12:FF:000001">
    <property type="entry name" value="Malate synthase"/>
    <property type="match status" value="1"/>
</dbReference>
<feature type="domain" description="Malate synthase C-terminal" evidence="8">
    <location>
        <begin position="426"/>
        <end position="541"/>
    </location>
</feature>